<keyword evidence="6 12" id="KW-0812">Transmembrane</keyword>
<keyword evidence="5" id="KW-0813">Transport</keyword>
<feature type="transmembrane region" description="Helical" evidence="14">
    <location>
        <begin position="180"/>
        <end position="200"/>
    </location>
</feature>
<protein>
    <recommendedName>
        <fullName evidence="4 13">NADH-ubiquinone oxidoreductase chain 1</fullName>
        <ecNumber evidence="13">7.1.1.2</ecNumber>
    </recommendedName>
</protein>
<comment type="subcellular location">
    <subcellularLocation>
        <location evidence="2 12">Mitochondrion inner membrane</location>
        <topology evidence="2 12">Multi-pass membrane protein</topology>
    </subcellularLocation>
</comment>
<dbReference type="GO" id="GO:0005743">
    <property type="term" value="C:mitochondrial inner membrane"/>
    <property type="evidence" value="ECO:0007669"/>
    <property type="project" value="UniProtKB-SubCell"/>
</dbReference>
<accession>A0A343WG52</accession>
<dbReference type="GO" id="GO:0003954">
    <property type="term" value="F:NADH dehydrogenase activity"/>
    <property type="evidence" value="ECO:0007669"/>
    <property type="project" value="TreeGrafter"/>
</dbReference>
<feature type="transmembrane region" description="Helical" evidence="14">
    <location>
        <begin position="12"/>
        <end position="32"/>
    </location>
</feature>
<dbReference type="AlphaFoldDB" id="A0A343WG52"/>
<dbReference type="EC" id="7.1.1.2" evidence="13"/>
<evidence type="ECO:0000313" key="15">
    <source>
        <dbReference type="EMBL" id="AWB99693.1"/>
    </source>
</evidence>
<dbReference type="EMBL" id="MF381717">
    <property type="protein sequence ID" value="AWB99693.1"/>
    <property type="molecule type" value="Genomic_DNA"/>
</dbReference>
<feature type="transmembrane region" description="Helical" evidence="14">
    <location>
        <begin position="256"/>
        <end position="275"/>
    </location>
</feature>
<dbReference type="GO" id="GO:0009060">
    <property type="term" value="P:aerobic respiration"/>
    <property type="evidence" value="ECO:0007669"/>
    <property type="project" value="TreeGrafter"/>
</dbReference>
<gene>
    <name evidence="15" type="primary">ND1</name>
</gene>
<feature type="transmembrane region" description="Helical" evidence="14">
    <location>
        <begin position="108"/>
        <end position="130"/>
    </location>
</feature>
<keyword evidence="10 13" id="KW-0496">Mitochondrion</keyword>
<feature type="transmembrane region" description="Helical" evidence="14">
    <location>
        <begin position="229"/>
        <end position="250"/>
    </location>
</feature>
<comment type="function">
    <text evidence="1">Core subunit of the mitochondrial membrane respiratory chain NADH dehydrogenase (Complex I) that is believed to belong to the minimal assembly required for catalysis. Complex I functions in the transfer of electrons from NADH to the respiratory chain. The immediate electron acceptor for the enzyme is believed to be ubiquinone.</text>
</comment>
<feature type="transmembrane region" description="Helical" evidence="14">
    <location>
        <begin position="77"/>
        <end position="102"/>
    </location>
</feature>
<evidence type="ECO:0000256" key="13">
    <source>
        <dbReference type="RuleBase" id="RU000473"/>
    </source>
</evidence>
<comment type="catalytic activity">
    <reaction evidence="13">
        <text>a ubiquinone + NADH + 5 H(+)(in) = a ubiquinol + NAD(+) + 4 H(+)(out)</text>
        <dbReference type="Rhea" id="RHEA:29091"/>
        <dbReference type="Rhea" id="RHEA-COMP:9565"/>
        <dbReference type="Rhea" id="RHEA-COMP:9566"/>
        <dbReference type="ChEBI" id="CHEBI:15378"/>
        <dbReference type="ChEBI" id="CHEBI:16389"/>
        <dbReference type="ChEBI" id="CHEBI:17976"/>
        <dbReference type="ChEBI" id="CHEBI:57540"/>
        <dbReference type="ChEBI" id="CHEBI:57945"/>
        <dbReference type="EC" id="7.1.1.2"/>
    </reaction>
</comment>
<feature type="transmembrane region" description="Helical" evidence="14">
    <location>
        <begin position="151"/>
        <end position="174"/>
    </location>
</feature>
<evidence type="ECO:0000256" key="7">
    <source>
        <dbReference type="ARBA" id="ARBA00022792"/>
    </source>
</evidence>
<evidence type="ECO:0000256" key="4">
    <source>
        <dbReference type="ARBA" id="ARBA00021009"/>
    </source>
</evidence>
<evidence type="ECO:0000256" key="8">
    <source>
        <dbReference type="ARBA" id="ARBA00022989"/>
    </source>
</evidence>
<feature type="transmembrane region" description="Helical" evidence="14">
    <location>
        <begin position="295"/>
        <end position="317"/>
    </location>
</feature>
<evidence type="ECO:0000256" key="9">
    <source>
        <dbReference type="ARBA" id="ARBA00023075"/>
    </source>
</evidence>
<evidence type="ECO:0000256" key="12">
    <source>
        <dbReference type="RuleBase" id="RU000471"/>
    </source>
</evidence>
<organism evidence="15">
    <name type="scientific">Chagasia sp. SP54_C</name>
    <dbReference type="NCBI Taxonomy" id="2171937"/>
    <lineage>
        <taxon>Eukaryota</taxon>
        <taxon>Metazoa</taxon>
        <taxon>Ecdysozoa</taxon>
        <taxon>Arthropoda</taxon>
        <taxon>Hexapoda</taxon>
        <taxon>Insecta</taxon>
        <taxon>Pterygota</taxon>
        <taxon>Neoptera</taxon>
        <taxon>Endopterygota</taxon>
        <taxon>Diptera</taxon>
        <taxon>Nematocera</taxon>
        <taxon>Culicoidea</taxon>
        <taxon>Culicidae</taxon>
        <taxon>Anophelinae</taxon>
        <taxon>Chagasia</taxon>
    </lineage>
</organism>
<dbReference type="PROSITE" id="PS00668">
    <property type="entry name" value="COMPLEX1_ND1_2"/>
    <property type="match status" value="1"/>
</dbReference>
<evidence type="ECO:0000256" key="6">
    <source>
        <dbReference type="ARBA" id="ARBA00022692"/>
    </source>
</evidence>
<keyword evidence="8 14" id="KW-1133">Transmembrane helix</keyword>
<dbReference type="GO" id="GO:0008137">
    <property type="term" value="F:NADH dehydrogenase (ubiquinone) activity"/>
    <property type="evidence" value="ECO:0007669"/>
    <property type="project" value="UniProtKB-EC"/>
</dbReference>
<proteinExistence type="inferred from homology"/>
<dbReference type="HAMAP" id="MF_01350">
    <property type="entry name" value="NDH1_NuoH"/>
    <property type="match status" value="1"/>
</dbReference>
<evidence type="ECO:0000256" key="10">
    <source>
        <dbReference type="ARBA" id="ARBA00023128"/>
    </source>
</evidence>
<sequence>MVLLIFDKILPLIGSLLLVICVMVGVAFLTLLERKVLGYIQIRKGPNKVGFNGLLQPFSDAVKLFTKEQTYPLLSNYISYYFSPIFSLFLSLLIWMCIPYLIKLYSFNLGILFFLCCTSLGVYTVMIAGWSSNSNYALLGGLRAVAQTISYEVSLALILLSFIILIGNYNFLFFYSYQEFIWFIFFCFPLSLVWFASCLAETNRTPFDFAEGESELVSGFNVEYSSGGFALIFLAEYSSILFMSMLFVVIFLGGNIYSLLFFLKLSFISFMFIWVRGTLPRFRYDKLMYLAWKSFLPLSLNYLMFFVGIKIFMLSLLF</sequence>
<keyword evidence="7" id="KW-0999">Mitochondrion inner membrane</keyword>
<keyword evidence="12" id="KW-0520">NAD</keyword>
<dbReference type="InterPro" id="IPR001694">
    <property type="entry name" value="NADH_UbQ_OxRdtase_su1/FPO"/>
</dbReference>
<evidence type="ECO:0000256" key="5">
    <source>
        <dbReference type="ARBA" id="ARBA00022448"/>
    </source>
</evidence>
<keyword evidence="9 13" id="KW-0830">Ubiquinone</keyword>
<keyword evidence="11 14" id="KW-0472">Membrane</keyword>
<dbReference type="PROSITE" id="PS00667">
    <property type="entry name" value="COMPLEX1_ND1_1"/>
    <property type="match status" value="1"/>
</dbReference>
<name>A0A343WG52_9DIPT</name>
<evidence type="ECO:0000256" key="3">
    <source>
        <dbReference type="ARBA" id="ARBA00010535"/>
    </source>
</evidence>
<evidence type="ECO:0000256" key="2">
    <source>
        <dbReference type="ARBA" id="ARBA00004448"/>
    </source>
</evidence>
<dbReference type="Pfam" id="PF00146">
    <property type="entry name" value="NADHdh"/>
    <property type="match status" value="1"/>
</dbReference>
<dbReference type="InterPro" id="IPR018086">
    <property type="entry name" value="NADH_UbQ_OxRdtase_su1_CS"/>
</dbReference>
<evidence type="ECO:0000256" key="11">
    <source>
        <dbReference type="ARBA" id="ARBA00023136"/>
    </source>
</evidence>
<dbReference type="PANTHER" id="PTHR11432">
    <property type="entry name" value="NADH DEHYDROGENASE SUBUNIT 1"/>
    <property type="match status" value="1"/>
</dbReference>
<evidence type="ECO:0000256" key="1">
    <source>
        <dbReference type="ARBA" id="ARBA00003257"/>
    </source>
</evidence>
<reference evidence="15" key="1">
    <citation type="journal article" date="2018" name="Roy. Soc. Open Sci.">
        <title>Phylogeny of Anophelinae using mitochondrial protein coding genes.</title>
        <authorList>
            <person name="Foster P.G."/>
            <person name="de Oliveira T.M.P."/>
            <person name="Bergo E.S."/>
            <person name="Conn J.E."/>
            <person name="Sant'Ana D.C."/>
            <person name="Nagaki S.S."/>
            <person name="Nihei S."/>
            <person name="Lamas C.E."/>
            <person name="Gonzalez C."/>
            <person name="Moreira C."/>
            <person name="Sallum M.A.M."/>
        </authorList>
    </citation>
    <scope>NUCLEOTIDE SEQUENCE</scope>
</reference>
<evidence type="ECO:0000256" key="14">
    <source>
        <dbReference type="SAM" id="Phobius"/>
    </source>
</evidence>
<dbReference type="PANTHER" id="PTHR11432:SF3">
    <property type="entry name" value="NADH-UBIQUINONE OXIDOREDUCTASE CHAIN 1"/>
    <property type="match status" value="1"/>
</dbReference>
<geneLocation type="mitochondrion" evidence="15"/>
<comment type="similarity">
    <text evidence="3 12">Belongs to the complex I subunit 1 family.</text>
</comment>